<dbReference type="GO" id="GO:0051539">
    <property type="term" value="F:4 iron, 4 sulfur cluster binding"/>
    <property type="evidence" value="ECO:0007669"/>
    <property type="project" value="UniProtKB-KW"/>
</dbReference>
<feature type="compositionally biased region" description="Acidic residues" evidence="7">
    <location>
        <begin position="17"/>
        <end position="33"/>
    </location>
</feature>
<keyword evidence="4" id="KW-0408">Iron</keyword>
<keyword evidence="4" id="KW-0479">Metal-binding</keyword>
<dbReference type="GO" id="GO:0005739">
    <property type="term" value="C:mitochondrion"/>
    <property type="evidence" value="ECO:0007669"/>
    <property type="project" value="TreeGrafter"/>
</dbReference>
<evidence type="ECO:0000256" key="5">
    <source>
        <dbReference type="ARBA" id="ARBA00022722"/>
    </source>
</evidence>
<feature type="compositionally biased region" description="Polar residues" evidence="7">
    <location>
        <begin position="330"/>
        <end position="339"/>
    </location>
</feature>
<gene>
    <name evidence="8" type="ORF">SPBR_08291</name>
</gene>
<evidence type="ECO:0000313" key="8">
    <source>
        <dbReference type="EMBL" id="KIH86525.1"/>
    </source>
</evidence>
<keyword evidence="6" id="KW-0269">Exonuclease</keyword>
<dbReference type="AlphaFoldDB" id="A0A0C2IHP2"/>
<proteinExistence type="inferred from homology"/>
<keyword evidence="5" id="KW-0540">Nuclease</keyword>
<dbReference type="PANTHER" id="PTHR14464:SF4">
    <property type="entry name" value="EXONUCLEASE V"/>
    <property type="match status" value="1"/>
</dbReference>
<organism evidence="8 9">
    <name type="scientific">Sporothrix brasiliensis 5110</name>
    <dbReference type="NCBI Taxonomy" id="1398154"/>
    <lineage>
        <taxon>Eukaryota</taxon>
        <taxon>Fungi</taxon>
        <taxon>Dikarya</taxon>
        <taxon>Ascomycota</taxon>
        <taxon>Pezizomycotina</taxon>
        <taxon>Sordariomycetes</taxon>
        <taxon>Sordariomycetidae</taxon>
        <taxon>Ophiostomatales</taxon>
        <taxon>Ophiostomataceae</taxon>
        <taxon>Sporothrix</taxon>
    </lineage>
</organism>
<evidence type="ECO:0000256" key="2">
    <source>
        <dbReference type="ARBA" id="ARBA00009797"/>
    </source>
</evidence>
<evidence type="ECO:0000256" key="3">
    <source>
        <dbReference type="ARBA" id="ARBA00011245"/>
    </source>
</evidence>
<dbReference type="RefSeq" id="XP_040614535.1">
    <property type="nucleotide sequence ID" value="XM_040766529.1"/>
</dbReference>
<dbReference type="InterPro" id="IPR019190">
    <property type="entry name" value="EXOV"/>
</dbReference>
<keyword evidence="9" id="KW-1185">Reference proteome</keyword>
<comment type="cofactor">
    <cofactor evidence="1">
        <name>[4Fe-4S] cluster</name>
        <dbReference type="ChEBI" id="CHEBI:49883"/>
    </cofactor>
</comment>
<sequence>MPVAGNDSNGKKVGDTVDVDIDSESESESESDYGWDLSLEEDVHKLLNATAAQTDIALVSSSSPRARLFVPVVADTPVLRHNAAASQPLGPLAAEAVGATAASHHDPVADDDDPSAAAVLDAARVGLDVEYPDLSQVVADLDGEMADGDEAVVGITTNRRNADETGPLPQRPAAGPAGMPANMASASIASPLAQFRTYPKKPLSVSDLTAGAWCELQYEYTLTRLPGGRRTRTPAMRAGSKVHQKLEDEVHTTVPITVKKSQDFMGVKIWNMVHGLRTLRETGLTRELDIWGLVDVSPPPVDGQSQQEVVNGVIDALSYENPDPAEQPRRQNGQDNGTPTRRTRRSKSAAAATSTESSAAQITDYFPSSPLDPFSQEQAKSSPRKEKEPPLSPLRKVYITDVKTRESARLPTGAAARPSKIQLYLYHRFLCDLASGNFRFEVVFQRYNVDQHDLFSDDFLAEMYADPLFVELTEDAAADDAESNNTLHDFVRILQHEVALTFPHGAASVGDVVAVEYRQRPRDGDDGGHCIGTNVIPVDENVLDRYLANYLAWWRGARAPVGVDIEEAALKCGYCEFVDDCEWRQTMDEERIQKARAKIAAARGQDN</sequence>
<evidence type="ECO:0000256" key="6">
    <source>
        <dbReference type="ARBA" id="ARBA00022839"/>
    </source>
</evidence>
<evidence type="ECO:0000256" key="1">
    <source>
        <dbReference type="ARBA" id="ARBA00001966"/>
    </source>
</evidence>
<comment type="similarity">
    <text evidence="2">Belongs to the EXO5 family.</text>
</comment>
<feature type="compositionally biased region" description="Low complexity" evidence="7">
    <location>
        <begin position="348"/>
        <end position="360"/>
    </location>
</feature>
<dbReference type="HOGENOM" id="CLU_013225_1_2_1"/>
<dbReference type="GO" id="GO:0005634">
    <property type="term" value="C:nucleus"/>
    <property type="evidence" value="ECO:0007669"/>
    <property type="project" value="TreeGrafter"/>
</dbReference>
<dbReference type="GO" id="GO:0045145">
    <property type="term" value="F:single-stranded DNA 5'-3' DNA exonuclease activity"/>
    <property type="evidence" value="ECO:0007669"/>
    <property type="project" value="InterPro"/>
</dbReference>
<name>A0A0C2IHP2_9PEZI</name>
<dbReference type="GO" id="GO:0036297">
    <property type="term" value="P:interstrand cross-link repair"/>
    <property type="evidence" value="ECO:0007669"/>
    <property type="project" value="TreeGrafter"/>
</dbReference>
<comment type="subunit">
    <text evidence="3">Monomer.</text>
</comment>
<dbReference type="PANTHER" id="PTHR14464">
    <property type="entry name" value="EXONUCLEASE V"/>
    <property type="match status" value="1"/>
</dbReference>
<keyword evidence="4" id="KW-0004">4Fe-4S</keyword>
<dbReference type="Pfam" id="PF09810">
    <property type="entry name" value="Exo5"/>
    <property type="match status" value="1"/>
</dbReference>
<dbReference type="GeneID" id="63681450"/>
<keyword evidence="4" id="KW-0411">Iron-sulfur</keyword>
<keyword evidence="6" id="KW-0378">Hydrolase</keyword>
<dbReference type="Proteomes" id="UP000031575">
    <property type="component" value="Unassembled WGS sequence"/>
</dbReference>
<comment type="caution">
    <text evidence="8">The sequence shown here is derived from an EMBL/GenBank/DDBJ whole genome shotgun (WGS) entry which is preliminary data.</text>
</comment>
<accession>A0A0C2IHP2</accession>
<dbReference type="EMBL" id="AWTV01000011">
    <property type="protein sequence ID" value="KIH86525.1"/>
    <property type="molecule type" value="Genomic_DNA"/>
</dbReference>
<evidence type="ECO:0000256" key="7">
    <source>
        <dbReference type="SAM" id="MobiDB-lite"/>
    </source>
</evidence>
<feature type="region of interest" description="Disordered" evidence="7">
    <location>
        <begin position="319"/>
        <end position="396"/>
    </location>
</feature>
<dbReference type="VEuPathDB" id="FungiDB:SPBR_08291"/>
<evidence type="ECO:0000256" key="4">
    <source>
        <dbReference type="ARBA" id="ARBA00022485"/>
    </source>
</evidence>
<protein>
    <recommendedName>
        <fullName evidence="10">Defects in morphology protein 1</fullName>
    </recommendedName>
</protein>
<reference evidence="8 9" key="1">
    <citation type="journal article" date="2014" name="BMC Genomics">
        <title>Comparative genomics of the major fungal agents of human and animal Sporotrichosis: Sporothrix schenckii and Sporothrix brasiliensis.</title>
        <authorList>
            <person name="Teixeira M.M."/>
            <person name="de Almeida L.G."/>
            <person name="Kubitschek-Barreira P."/>
            <person name="Alves F.L."/>
            <person name="Kioshima E.S."/>
            <person name="Abadio A.K."/>
            <person name="Fernandes L."/>
            <person name="Derengowski L.S."/>
            <person name="Ferreira K.S."/>
            <person name="Souza R.C."/>
            <person name="Ruiz J.C."/>
            <person name="de Andrade N.C."/>
            <person name="Paes H.C."/>
            <person name="Nicola A.M."/>
            <person name="Albuquerque P."/>
            <person name="Gerber A.L."/>
            <person name="Martins V.P."/>
            <person name="Peconick L.D."/>
            <person name="Neto A.V."/>
            <person name="Chaucanez C.B."/>
            <person name="Silva P.A."/>
            <person name="Cunha O.L."/>
            <person name="de Oliveira F.F."/>
            <person name="dos Santos T.C."/>
            <person name="Barros A.L."/>
            <person name="Soares M.A."/>
            <person name="de Oliveira L.M."/>
            <person name="Marini M.M."/>
            <person name="Villalobos-Duno H."/>
            <person name="Cunha M.M."/>
            <person name="de Hoog S."/>
            <person name="da Silveira J.F."/>
            <person name="Henrissat B."/>
            <person name="Nino-Vega G.A."/>
            <person name="Cisalpino P.S."/>
            <person name="Mora-Montes H.M."/>
            <person name="Almeida S.R."/>
            <person name="Stajich J.E."/>
            <person name="Lopes-Bezerra L.M."/>
            <person name="Vasconcelos A.T."/>
            <person name="Felipe M.S."/>
        </authorList>
    </citation>
    <scope>NUCLEOTIDE SEQUENCE [LARGE SCALE GENOMIC DNA]</scope>
    <source>
        <strain evidence="8 9">5110</strain>
    </source>
</reference>
<evidence type="ECO:0008006" key="10">
    <source>
        <dbReference type="Google" id="ProtNLM"/>
    </source>
</evidence>
<feature type="region of interest" description="Disordered" evidence="7">
    <location>
        <begin position="1"/>
        <end position="35"/>
    </location>
</feature>
<evidence type="ECO:0000313" key="9">
    <source>
        <dbReference type="Proteomes" id="UP000031575"/>
    </source>
</evidence>
<dbReference type="OrthoDB" id="354769at2759"/>